<evidence type="ECO:0000313" key="2">
    <source>
        <dbReference type="Proteomes" id="UP001153334"/>
    </source>
</evidence>
<reference evidence="1" key="1">
    <citation type="submission" date="2022-11" db="EMBL/GenBank/DDBJ databases">
        <title>Genome Sequence of Nemania bipapillata.</title>
        <authorList>
            <person name="Buettner E."/>
        </authorList>
    </citation>
    <scope>NUCLEOTIDE SEQUENCE</scope>
    <source>
        <strain evidence="1">CP14</strain>
    </source>
</reference>
<proteinExistence type="predicted"/>
<gene>
    <name evidence="1" type="ORF">ONZ43_g4990</name>
</gene>
<dbReference type="Proteomes" id="UP001153334">
    <property type="component" value="Unassembled WGS sequence"/>
</dbReference>
<keyword evidence="2" id="KW-1185">Reference proteome</keyword>
<dbReference type="EMBL" id="JAPESX010001448">
    <property type="protein sequence ID" value="KAJ8114085.1"/>
    <property type="molecule type" value="Genomic_DNA"/>
</dbReference>
<comment type="caution">
    <text evidence="1">The sequence shown here is derived from an EMBL/GenBank/DDBJ whole genome shotgun (WGS) entry which is preliminary data.</text>
</comment>
<sequence>MGKLEKAVTDTAPPKEDAAPPPAYHDATGKRISAEDIEQLNSAFSSLSVPLIANEVTVDTCLAHLKLLFALQNLKETIGYTDGIWQIYDSRVFPNDKGVHVAEGTEELDDETKKNLSFLREKRWALFIARAADRYEAWWNSFPTDPLTENDMCADDHKYTRFVSDTPTKLESFAWDSTMLPPLDVLMVWHAHMLNPRAYAEDCMRRGLRELWHLGMPWQLVNDAIDTDFNYNVSHECMARSFHRVLSARYKT</sequence>
<protein>
    <submittedName>
        <fullName evidence="1">Uncharacterized protein</fullName>
    </submittedName>
</protein>
<accession>A0ACC2IG23</accession>
<name>A0ACC2IG23_9PEZI</name>
<organism evidence="1 2">
    <name type="scientific">Nemania bipapillata</name>
    <dbReference type="NCBI Taxonomy" id="110536"/>
    <lineage>
        <taxon>Eukaryota</taxon>
        <taxon>Fungi</taxon>
        <taxon>Dikarya</taxon>
        <taxon>Ascomycota</taxon>
        <taxon>Pezizomycotina</taxon>
        <taxon>Sordariomycetes</taxon>
        <taxon>Xylariomycetidae</taxon>
        <taxon>Xylariales</taxon>
        <taxon>Xylariaceae</taxon>
        <taxon>Nemania</taxon>
    </lineage>
</organism>
<evidence type="ECO:0000313" key="1">
    <source>
        <dbReference type="EMBL" id="KAJ8114085.1"/>
    </source>
</evidence>